<dbReference type="AlphaFoldDB" id="A0A2B5RQA4"/>
<proteinExistence type="predicted"/>
<evidence type="ECO:0000313" key="2">
    <source>
        <dbReference type="Proteomes" id="UP000219775"/>
    </source>
</evidence>
<comment type="caution">
    <text evidence="1">The sequence shown here is derived from an EMBL/GenBank/DDBJ whole genome shotgun (WGS) entry which is preliminary data.</text>
</comment>
<organism evidence="1 2">
    <name type="scientific">Bacillus pseudomycoides</name>
    <dbReference type="NCBI Taxonomy" id="64104"/>
    <lineage>
        <taxon>Bacteria</taxon>
        <taxon>Bacillati</taxon>
        <taxon>Bacillota</taxon>
        <taxon>Bacilli</taxon>
        <taxon>Bacillales</taxon>
        <taxon>Bacillaceae</taxon>
        <taxon>Bacillus</taxon>
        <taxon>Bacillus cereus group</taxon>
    </lineage>
</organism>
<protein>
    <submittedName>
        <fullName evidence="1">Uncharacterized protein</fullName>
    </submittedName>
</protein>
<gene>
    <name evidence="1" type="ORF">CN613_10290</name>
</gene>
<reference evidence="1 2" key="1">
    <citation type="submission" date="2017-09" db="EMBL/GenBank/DDBJ databases">
        <title>Large-scale bioinformatics analysis of Bacillus genomes uncovers conserved roles of natural products in bacterial physiology.</title>
        <authorList>
            <consortium name="Agbiome Team Llc"/>
            <person name="Bleich R.M."/>
            <person name="Grubbs K.J."/>
            <person name="Santa Maria K.C."/>
            <person name="Allen S.E."/>
            <person name="Farag S."/>
            <person name="Shank E.A."/>
            <person name="Bowers A."/>
        </authorList>
    </citation>
    <scope>NUCLEOTIDE SEQUENCE [LARGE SCALE GENOMIC DNA]</scope>
    <source>
        <strain evidence="1 2">AFS009893</strain>
    </source>
</reference>
<sequence length="100" mass="11513">MQVTINLDKHPEDIQRQLKLIVYSITYGKQSPKILCETSGIYRQSFYNLIQGKTSTRKAQELLDRIIPHVPFSHDEEIIQLAVNIYDLSHEIASKVGESE</sequence>
<name>A0A2B5RQA4_9BACI</name>
<dbReference type="RefSeq" id="WP_098040000.1">
    <property type="nucleotide sequence ID" value="NZ_NUBH01000036.1"/>
</dbReference>
<dbReference type="EMBL" id="NUDP01000037">
    <property type="protein sequence ID" value="PEM69786.1"/>
    <property type="molecule type" value="Genomic_DNA"/>
</dbReference>
<accession>A0A2B5RQA4</accession>
<evidence type="ECO:0000313" key="1">
    <source>
        <dbReference type="EMBL" id="PEM69786.1"/>
    </source>
</evidence>
<dbReference type="Proteomes" id="UP000219775">
    <property type="component" value="Unassembled WGS sequence"/>
</dbReference>